<feature type="short sequence motif" description="'HIGH' region" evidence="13">
    <location>
        <begin position="42"/>
        <end position="52"/>
    </location>
</feature>
<dbReference type="AlphaFoldDB" id="A0A511QFR8"/>
<proteinExistence type="inferred from homology"/>
<dbReference type="GO" id="GO:0005524">
    <property type="term" value="F:ATP binding"/>
    <property type="evidence" value="ECO:0007669"/>
    <property type="project" value="UniProtKB-UniRule"/>
</dbReference>
<dbReference type="CDD" id="cd07962">
    <property type="entry name" value="Anticodon_Ia_Val"/>
    <property type="match status" value="1"/>
</dbReference>
<dbReference type="InterPro" id="IPR014729">
    <property type="entry name" value="Rossmann-like_a/b/a_fold"/>
</dbReference>
<reference evidence="17 18" key="1">
    <citation type="submission" date="2019-07" db="EMBL/GenBank/DDBJ databases">
        <title>Whole genome shotgun sequence of Vibrio sagamiensis NBRC 104589.</title>
        <authorList>
            <person name="Hosoyama A."/>
            <person name="Uohara A."/>
            <person name="Ohji S."/>
            <person name="Ichikawa N."/>
        </authorList>
    </citation>
    <scope>NUCLEOTIDE SEQUENCE [LARGE SCALE GENOMIC DNA]</scope>
    <source>
        <strain evidence="17 18">NBRC 104589</strain>
    </source>
</reference>
<dbReference type="OrthoDB" id="9810365at2"/>
<dbReference type="SUPFAM" id="SSF46589">
    <property type="entry name" value="tRNA-binding arm"/>
    <property type="match status" value="1"/>
</dbReference>
<keyword evidence="3 13" id="KW-0963">Cytoplasm</keyword>
<dbReference type="SUPFAM" id="SSF50677">
    <property type="entry name" value="ValRS/IleRS/LeuRS editing domain"/>
    <property type="match status" value="1"/>
</dbReference>
<dbReference type="NCBIfam" id="TIGR00422">
    <property type="entry name" value="valS"/>
    <property type="match status" value="1"/>
</dbReference>
<evidence type="ECO:0000256" key="5">
    <source>
        <dbReference type="ARBA" id="ARBA00022741"/>
    </source>
</evidence>
<dbReference type="FunFam" id="3.40.50.620:FF:000020">
    <property type="entry name" value="Valine--tRNA ligase, mitochondrial"/>
    <property type="match status" value="1"/>
</dbReference>
<dbReference type="PANTHER" id="PTHR11946">
    <property type="entry name" value="VALYL-TRNA SYNTHETASES"/>
    <property type="match status" value="1"/>
</dbReference>
<keyword evidence="9 13" id="KW-0030">Aminoacyl-tRNA synthetase</keyword>
<dbReference type="InterPro" id="IPR033705">
    <property type="entry name" value="Anticodon_Ia_Val"/>
</dbReference>
<evidence type="ECO:0000256" key="9">
    <source>
        <dbReference type="ARBA" id="ARBA00023146"/>
    </source>
</evidence>
<dbReference type="GO" id="GO:0004832">
    <property type="term" value="F:valine-tRNA ligase activity"/>
    <property type="evidence" value="ECO:0007669"/>
    <property type="project" value="UniProtKB-UniRule"/>
</dbReference>
<comment type="catalytic activity">
    <reaction evidence="10 13">
        <text>tRNA(Val) + L-valine + ATP = L-valyl-tRNA(Val) + AMP + diphosphate</text>
        <dbReference type="Rhea" id="RHEA:10704"/>
        <dbReference type="Rhea" id="RHEA-COMP:9672"/>
        <dbReference type="Rhea" id="RHEA-COMP:9708"/>
        <dbReference type="ChEBI" id="CHEBI:30616"/>
        <dbReference type="ChEBI" id="CHEBI:33019"/>
        <dbReference type="ChEBI" id="CHEBI:57762"/>
        <dbReference type="ChEBI" id="CHEBI:78442"/>
        <dbReference type="ChEBI" id="CHEBI:78537"/>
        <dbReference type="ChEBI" id="CHEBI:456215"/>
        <dbReference type="EC" id="6.1.1.9"/>
    </reaction>
</comment>
<dbReference type="NCBIfam" id="NF004349">
    <property type="entry name" value="PRK05729.1"/>
    <property type="match status" value="1"/>
</dbReference>
<dbReference type="GO" id="GO:0002161">
    <property type="term" value="F:aminoacyl-tRNA deacylase activity"/>
    <property type="evidence" value="ECO:0007669"/>
    <property type="project" value="InterPro"/>
</dbReference>
<feature type="domain" description="Methionyl/Valyl/Leucyl/Isoleucyl-tRNA synthetase anticodon-binding" evidence="15">
    <location>
        <begin position="679"/>
        <end position="832"/>
    </location>
</feature>
<dbReference type="SUPFAM" id="SSF52374">
    <property type="entry name" value="Nucleotidylyl transferase"/>
    <property type="match status" value="1"/>
</dbReference>
<name>A0A511QFR8_9VIBR</name>
<keyword evidence="6 13" id="KW-0067">ATP-binding</keyword>
<dbReference type="Gene3D" id="3.90.740.10">
    <property type="entry name" value="Valyl/Leucyl/Isoleucyl-tRNA synthetase, editing domain"/>
    <property type="match status" value="1"/>
</dbReference>
<dbReference type="InterPro" id="IPR013155">
    <property type="entry name" value="M/V/L/I-tRNA-synth_anticd-bd"/>
</dbReference>
<organism evidence="17 18">
    <name type="scientific">Vibrio sagamiensis NBRC 104589</name>
    <dbReference type="NCBI Taxonomy" id="1219064"/>
    <lineage>
        <taxon>Bacteria</taxon>
        <taxon>Pseudomonadati</taxon>
        <taxon>Pseudomonadota</taxon>
        <taxon>Gammaproteobacteria</taxon>
        <taxon>Vibrionales</taxon>
        <taxon>Vibrionaceae</taxon>
        <taxon>Vibrio</taxon>
    </lineage>
</organism>
<evidence type="ECO:0000256" key="8">
    <source>
        <dbReference type="ARBA" id="ARBA00023054"/>
    </source>
</evidence>
<evidence type="ECO:0000256" key="13">
    <source>
        <dbReference type="HAMAP-Rule" id="MF_02004"/>
    </source>
</evidence>
<accession>A0A511QFR8</accession>
<dbReference type="GO" id="GO:0005829">
    <property type="term" value="C:cytosol"/>
    <property type="evidence" value="ECO:0007669"/>
    <property type="project" value="TreeGrafter"/>
</dbReference>
<dbReference type="Pfam" id="PF00133">
    <property type="entry name" value="tRNA-synt_1"/>
    <property type="match status" value="1"/>
</dbReference>
<comment type="caution">
    <text evidence="17">The sequence shown here is derived from an EMBL/GenBank/DDBJ whole genome shotgun (WGS) entry which is preliminary data.</text>
</comment>
<dbReference type="GO" id="GO:0006438">
    <property type="term" value="P:valyl-tRNA aminoacylation"/>
    <property type="evidence" value="ECO:0007669"/>
    <property type="project" value="UniProtKB-UniRule"/>
</dbReference>
<evidence type="ECO:0000256" key="7">
    <source>
        <dbReference type="ARBA" id="ARBA00022917"/>
    </source>
</evidence>
<comment type="function">
    <text evidence="11 13">Catalyzes the attachment of valine to tRNA(Val). As ValRS can inadvertently accommodate and process structurally similar amino acids such as threonine, to avoid such errors, it has a 'posttransfer' editing activity that hydrolyzes mischarged Thr-tRNA(Val) in a tRNA-dependent manner.</text>
</comment>
<keyword evidence="7 13" id="KW-0648">Protein biosynthesis</keyword>
<dbReference type="CDD" id="cd00817">
    <property type="entry name" value="ValRS_core"/>
    <property type="match status" value="1"/>
</dbReference>
<dbReference type="PANTHER" id="PTHR11946:SF93">
    <property type="entry name" value="VALINE--TRNA LIGASE, CHLOROPLASTIC_MITOCHONDRIAL 2"/>
    <property type="match status" value="1"/>
</dbReference>
<gene>
    <name evidence="13 17" type="primary">valS</name>
    <name evidence="17" type="ORF">VSA01S_21080</name>
</gene>
<evidence type="ECO:0000256" key="1">
    <source>
        <dbReference type="ARBA" id="ARBA00004496"/>
    </source>
</evidence>
<dbReference type="InterPro" id="IPR002300">
    <property type="entry name" value="aa-tRNA-synth_Ia"/>
</dbReference>
<dbReference type="Pfam" id="PF10458">
    <property type="entry name" value="Val_tRNA-synt_C"/>
    <property type="match status" value="1"/>
</dbReference>
<evidence type="ECO:0000313" key="18">
    <source>
        <dbReference type="Proteomes" id="UP000321922"/>
    </source>
</evidence>
<feature type="domain" description="Valyl-tRNA synthetase tRNA-binding arm" evidence="16">
    <location>
        <begin position="897"/>
        <end position="957"/>
    </location>
</feature>
<dbReference type="PRINTS" id="PR00986">
    <property type="entry name" value="TRNASYNTHVAL"/>
</dbReference>
<dbReference type="RefSeq" id="WP_039982988.1">
    <property type="nucleotide sequence ID" value="NZ_BAOJ01000152.1"/>
</dbReference>
<dbReference type="InterPro" id="IPR002303">
    <property type="entry name" value="Valyl-tRNA_ligase"/>
</dbReference>
<dbReference type="InterPro" id="IPR009080">
    <property type="entry name" value="tRNAsynth_Ia_anticodon-bd"/>
</dbReference>
<comment type="subcellular location">
    <subcellularLocation>
        <location evidence="1 13">Cytoplasm</location>
    </subcellularLocation>
</comment>
<dbReference type="InterPro" id="IPR037118">
    <property type="entry name" value="Val-tRNA_synth_C_sf"/>
</dbReference>
<dbReference type="Pfam" id="PF08264">
    <property type="entry name" value="Anticodon_1"/>
    <property type="match status" value="1"/>
</dbReference>
<comment type="domain">
    <text evidence="13">ValRS has two distinct active sites: one for aminoacylation and one for editing. The misactivated threonine is translocated from the active site to the editing site.</text>
</comment>
<protein>
    <recommendedName>
        <fullName evidence="13">Valine--tRNA ligase</fullName>
        <ecNumber evidence="13">6.1.1.9</ecNumber>
    </recommendedName>
    <alternativeName>
        <fullName evidence="13">Valyl-tRNA synthetase</fullName>
        <shortName evidence="13">ValRS</shortName>
    </alternativeName>
</protein>
<feature type="binding site" evidence="13">
    <location>
        <position position="557"/>
    </location>
    <ligand>
        <name>ATP</name>
        <dbReference type="ChEBI" id="CHEBI:30616"/>
    </ligand>
</feature>
<keyword evidence="18" id="KW-1185">Reference proteome</keyword>
<evidence type="ECO:0000256" key="4">
    <source>
        <dbReference type="ARBA" id="ARBA00022598"/>
    </source>
</evidence>
<evidence type="ECO:0000256" key="3">
    <source>
        <dbReference type="ARBA" id="ARBA00022490"/>
    </source>
</evidence>
<dbReference type="InterPro" id="IPR019499">
    <property type="entry name" value="Val-tRNA_synth_tRNA-bd"/>
</dbReference>
<dbReference type="InterPro" id="IPR009008">
    <property type="entry name" value="Val/Leu/Ile-tRNA-synth_edit"/>
</dbReference>
<comment type="subunit">
    <text evidence="2 13">Monomer.</text>
</comment>
<feature type="coiled-coil region" evidence="13">
    <location>
        <begin position="935"/>
        <end position="962"/>
    </location>
</feature>
<dbReference type="EC" id="6.1.1.9" evidence="13"/>
<dbReference type="Proteomes" id="UP000321922">
    <property type="component" value="Unassembled WGS sequence"/>
</dbReference>
<dbReference type="InterPro" id="IPR001412">
    <property type="entry name" value="aa-tRNA-synth_I_CS"/>
</dbReference>
<feature type="short sequence motif" description="'KMSKS' region" evidence="13">
    <location>
        <begin position="554"/>
        <end position="558"/>
    </location>
</feature>
<comment type="similarity">
    <text evidence="12 13">Belongs to the class-I aminoacyl-tRNA synthetase family. ValS type 1 subfamily.</text>
</comment>
<evidence type="ECO:0000256" key="10">
    <source>
        <dbReference type="ARBA" id="ARBA00047552"/>
    </source>
</evidence>
<dbReference type="Gene3D" id="1.10.287.380">
    <property type="entry name" value="Valyl-tRNA synthetase, C-terminal domain"/>
    <property type="match status" value="1"/>
</dbReference>
<evidence type="ECO:0000259" key="16">
    <source>
        <dbReference type="Pfam" id="PF10458"/>
    </source>
</evidence>
<dbReference type="FunFam" id="1.10.287.380:FF:000001">
    <property type="entry name" value="Valine--tRNA ligase"/>
    <property type="match status" value="1"/>
</dbReference>
<dbReference type="FunFam" id="3.90.740.10:FF:000003">
    <property type="entry name" value="Valine--tRNA ligase"/>
    <property type="match status" value="1"/>
</dbReference>
<dbReference type="EMBL" id="BJXJ01000018">
    <property type="protein sequence ID" value="GEM75996.1"/>
    <property type="molecule type" value="Genomic_DNA"/>
</dbReference>
<dbReference type="PROSITE" id="PS00178">
    <property type="entry name" value="AA_TRNA_LIGASE_I"/>
    <property type="match status" value="1"/>
</dbReference>
<dbReference type="SUPFAM" id="SSF47323">
    <property type="entry name" value="Anticodon-binding domain of a subclass of class I aminoacyl-tRNA synthetases"/>
    <property type="match status" value="1"/>
</dbReference>
<evidence type="ECO:0000259" key="14">
    <source>
        <dbReference type="Pfam" id="PF00133"/>
    </source>
</evidence>
<dbReference type="HAMAP" id="MF_02004">
    <property type="entry name" value="Val_tRNA_synth_type1"/>
    <property type="match status" value="1"/>
</dbReference>
<evidence type="ECO:0000259" key="15">
    <source>
        <dbReference type="Pfam" id="PF08264"/>
    </source>
</evidence>
<dbReference type="FunFam" id="3.40.50.620:FF:000146">
    <property type="entry name" value="Valine--tRNA ligase"/>
    <property type="match status" value="1"/>
</dbReference>
<evidence type="ECO:0000256" key="2">
    <source>
        <dbReference type="ARBA" id="ARBA00011245"/>
    </source>
</evidence>
<evidence type="ECO:0000313" key="17">
    <source>
        <dbReference type="EMBL" id="GEM75996.1"/>
    </source>
</evidence>
<keyword evidence="8 13" id="KW-0175">Coiled coil</keyword>
<evidence type="ECO:0000256" key="12">
    <source>
        <dbReference type="ARBA" id="ARBA00060830"/>
    </source>
</evidence>
<comment type="domain">
    <text evidence="13">The C-terminal coiled-coil domain is crucial for aminoacylation activity.</text>
</comment>
<dbReference type="InterPro" id="IPR010978">
    <property type="entry name" value="tRNA-bd_arm"/>
</dbReference>
<dbReference type="Gene3D" id="1.10.730.10">
    <property type="entry name" value="Isoleucyl-tRNA Synthetase, Domain 1"/>
    <property type="match status" value="1"/>
</dbReference>
<dbReference type="FunFam" id="3.90.740.10:FF:000004">
    <property type="entry name" value="Valine--tRNA ligase"/>
    <property type="match status" value="1"/>
</dbReference>
<sequence>MEKTYNPTSIEQALYQTWEEKGYFKPHGDTTKESYSIMIPPPNVTGSLHMGHAFQDTIMDTLIRAERMKGKNTLWQVGTDHAGIATQMVVERKIAAEEGKTKHDYGRDAFIDKIWEWKNESGGTITKQLRRLGASVDWDRERFTMDDGLSNAVQEVFVRLYEEDLIYRGKRLVNWDPKLHTAISDLEVENKDKKGHMWHFRYPLANGVKTAEGKDYIVVATTRPETMLGDTGVAVNPEDPRYKDLIGKEILLPIVNRLIPIVGDEHADMEKGTGCVKITPAHDFNDYEVGKRNNLPMINILTFNADIRDAAEVFTTNGEASDVYSTELPAKYHGMERFAARKAIVAEFEELGLLDEIKDHDLTVPYGDRGGVVIEPMLTDQWYVRAAPLAEPAVKAVEDGEIQFVPKQYENMYFSWMRDIQDWCISRQLWWGHRIPAWYDNDGNVYVGRTEEEVRANNNLAPIVVLRQDDDVLDTWFSSALWTFGTQGWPEQTEDLKTFHPSDVLVTGFDIIFFWVARMIMMTMHFNKDENGKAQVPFKTVYVTGLIRDENGDKMSKSKGNVLDPIDMIDGIDLESLVEKRCGNMMQPQLAKKIEKNTRKTFENGIEPYGTDALRFTLAAMASTGRDINWDMKRLEGYRNFCNKLWNASRYVLMNTEEHDCGMSLSATERANMEFSLADKWIESQFELAAKEFNAHLDNFRLDMAANTLYEFIWNQFCDWYLELTKPVLWKGTEAQQQATRYMLITVLEKTLRLAHPVLPYITESIWQSVKPLVDGVEGDTIMLQALPQFNEENFNAEIVEDIEWVKTFITAIRNLRAEYDIAPSKGLEVMIKVANEKDAARIEANKVVLNSLAKLDSLTVLADGAALDHKELPACATKLVGQSELMIPMAGLIDKDAELARLDGEIKKTHGEIKRIEGKLGNEGFVAKAPEAVVAKEREKLEGYKETLVKLEEQKATIAAL</sequence>
<feature type="domain" description="Aminoacyl-tRNA synthetase class Ia" evidence="14">
    <location>
        <begin position="14"/>
        <end position="631"/>
    </location>
</feature>
<evidence type="ECO:0000256" key="6">
    <source>
        <dbReference type="ARBA" id="ARBA00022840"/>
    </source>
</evidence>
<dbReference type="FunFam" id="1.10.730.10:FF:000007">
    <property type="entry name" value="Valine--tRNA ligase"/>
    <property type="match status" value="1"/>
</dbReference>
<evidence type="ECO:0000256" key="11">
    <source>
        <dbReference type="ARBA" id="ARBA00055630"/>
    </source>
</evidence>
<keyword evidence="4 13" id="KW-0436">Ligase</keyword>
<dbReference type="Gene3D" id="3.40.50.620">
    <property type="entry name" value="HUPs"/>
    <property type="match status" value="2"/>
</dbReference>
<keyword evidence="5 13" id="KW-0547">Nucleotide-binding</keyword>